<keyword evidence="3" id="KW-1185">Reference proteome</keyword>
<organism evidence="2 3">
    <name type="scientific">Shewanella sairae</name>
    <dbReference type="NCBI Taxonomy" id="190310"/>
    <lineage>
        <taxon>Bacteria</taxon>
        <taxon>Pseudomonadati</taxon>
        <taxon>Pseudomonadota</taxon>
        <taxon>Gammaproteobacteria</taxon>
        <taxon>Alteromonadales</taxon>
        <taxon>Shewanellaceae</taxon>
        <taxon>Shewanella</taxon>
    </lineage>
</organism>
<dbReference type="Pfam" id="PF22287">
    <property type="entry name" value="TraI-like_C"/>
    <property type="match status" value="1"/>
</dbReference>
<dbReference type="InterPro" id="IPR054461">
    <property type="entry name" value="TraI-like_C"/>
</dbReference>
<reference evidence="2" key="1">
    <citation type="submission" date="2021-05" db="EMBL/GenBank/DDBJ databases">
        <title>Molecular characterization for Shewanella algae harboring chromosomal blaOXA-55-like strains isolated from clinical and environment sample.</title>
        <authorList>
            <person name="Ohama Y."/>
            <person name="Aoki K."/>
            <person name="Harada S."/>
            <person name="Moriya K."/>
            <person name="Ishii Y."/>
            <person name="Tateda K."/>
        </authorList>
    </citation>
    <scope>NUCLEOTIDE SEQUENCE</scope>
    <source>
        <strain evidence="2">JCM 11563</strain>
    </source>
</reference>
<proteinExistence type="predicted"/>
<dbReference type="EMBL" id="BPEY01000195">
    <property type="protein sequence ID" value="GIU52525.1"/>
    <property type="molecule type" value="Genomic_DNA"/>
</dbReference>
<gene>
    <name evidence="2" type="ORF">TUM4438_45480</name>
</gene>
<evidence type="ECO:0000259" key="1">
    <source>
        <dbReference type="Pfam" id="PF22287"/>
    </source>
</evidence>
<protein>
    <recommendedName>
        <fullName evidence="1">TraI-like C-terminal domain-containing protein</fullName>
    </recommendedName>
</protein>
<name>A0ABQ4PRS4_9GAMM</name>
<feature type="domain" description="TraI-like C-terminal" evidence="1">
    <location>
        <begin position="39"/>
        <end position="117"/>
    </location>
</feature>
<sequence length="126" mass="14040">MLLPRDVSGDVGQQRSRNAVDALRWGVFGARLDEAQISAAEQYISERMSKREKGMDILVHEPLTQAVKGEFAGLREVNGQSLILIKTAPEVVSVLPIKSDVRKLKVGEQITINIQAKISRYRGLER</sequence>
<dbReference type="Proteomes" id="UP000887104">
    <property type="component" value="Unassembled WGS sequence"/>
</dbReference>
<evidence type="ECO:0000313" key="2">
    <source>
        <dbReference type="EMBL" id="GIU52525.1"/>
    </source>
</evidence>
<comment type="caution">
    <text evidence="2">The sequence shown here is derived from an EMBL/GenBank/DDBJ whole genome shotgun (WGS) entry which is preliminary data.</text>
</comment>
<accession>A0ABQ4PRS4</accession>
<evidence type="ECO:0000313" key="3">
    <source>
        <dbReference type="Proteomes" id="UP000887104"/>
    </source>
</evidence>